<dbReference type="Proteomes" id="UP000249754">
    <property type="component" value="Unassembled WGS sequence"/>
</dbReference>
<proteinExistence type="predicted"/>
<gene>
    <name evidence="2" type="ORF">LY11_05198</name>
</gene>
<dbReference type="RefSeq" id="WP_111636467.1">
    <property type="nucleotide sequence ID" value="NZ_QLLR01000052.1"/>
</dbReference>
<dbReference type="InterPro" id="IPR018958">
    <property type="entry name" value="Knr4/Smi1-like_dom"/>
</dbReference>
<accession>A0A327RXQ7</accession>
<name>A0A327RXQ7_9SPHI</name>
<dbReference type="OrthoDB" id="4827574at2"/>
<comment type="caution">
    <text evidence="2">The sequence shown here is derived from an EMBL/GenBank/DDBJ whole genome shotgun (WGS) entry which is preliminary data.</text>
</comment>
<dbReference type="EMBL" id="QLLR01000052">
    <property type="protein sequence ID" value="RAJ20574.1"/>
    <property type="molecule type" value="Genomic_DNA"/>
</dbReference>
<dbReference type="InterPro" id="IPR037883">
    <property type="entry name" value="Knr4/Smi1-like_sf"/>
</dbReference>
<feature type="domain" description="Knr4/Smi1-like" evidence="1">
    <location>
        <begin position="22"/>
        <end position="142"/>
    </location>
</feature>
<evidence type="ECO:0000313" key="2">
    <source>
        <dbReference type="EMBL" id="RAJ20574.1"/>
    </source>
</evidence>
<reference evidence="2 3" key="1">
    <citation type="submission" date="2018-06" db="EMBL/GenBank/DDBJ databases">
        <title>Genomic Encyclopedia of Archaeal and Bacterial Type Strains, Phase II (KMG-II): from individual species to whole genera.</title>
        <authorList>
            <person name="Goeker M."/>
        </authorList>
    </citation>
    <scope>NUCLEOTIDE SEQUENCE [LARGE SCALE GENOMIC DNA]</scope>
    <source>
        <strain evidence="2 3">DSM 14825</strain>
    </source>
</reference>
<dbReference type="SUPFAM" id="SSF160631">
    <property type="entry name" value="SMI1/KNR4-like"/>
    <property type="match status" value="1"/>
</dbReference>
<organism evidence="2 3">
    <name type="scientific">Pedobacter cryoconitis</name>
    <dbReference type="NCBI Taxonomy" id="188932"/>
    <lineage>
        <taxon>Bacteria</taxon>
        <taxon>Pseudomonadati</taxon>
        <taxon>Bacteroidota</taxon>
        <taxon>Sphingobacteriia</taxon>
        <taxon>Sphingobacteriales</taxon>
        <taxon>Sphingobacteriaceae</taxon>
        <taxon>Pedobacter</taxon>
    </lineage>
</organism>
<dbReference type="AlphaFoldDB" id="A0A327RXQ7"/>
<dbReference type="Pfam" id="PF09346">
    <property type="entry name" value="SMI1_KNR4"/>
    <property type="match status" value="1"/>
</dbReference>
<protein>
    <submittedName>
        <fullName evidence="2">SUKH superfamily protein</fullName>
    </submittedName>
</protein>
<evidence type="ECO:0000313" key="3">
    <source>
        <dbReference type="Proteomes" id="UP000249754"/>
    </source>
</evidence>
<evidence type="ECO:0000259" key="1">
    <source>
        <dbReference type="SMART" id="SM00860"/>
    </source>
</evidence>
<dbReference type="Gene3D" id="3.40.1580.10">
    <property type="entry name" value="SMI1/KNR4-like"/>
    <property type="match status" value="1"/>
</dbReference>
<sequence length="270" mass="31127">MKESEIKTIWSVPKYLPYVQQELTEEILLDAEKQLGYKLPKEYIELLKIQNGGYTRFTLSGDTGQLYGIGPHFPSITAMDLTDYADTVSYELHGLIPFDGDGQWYICFDYRSGSIDPEITFIDLECDEQEVIADSFKDYLGLLEIDAENVYVMETELAIEDVLEEISKVVSIEFEEPDFYNYGYADYKGDFKDGYIWVSPNQVPASFIREEDDNYEQLKSLEKGASLRYPELSEHCLLVSFSGDKVRKEFFKALTDSPIKMKELEELLDP</sequence>
<dbReference type="SMART" id="SM00860">
    <property type="entry name" value="SMI1_KNR4"/>
    <property type="match status" value="1"/>
</dbReference>